<evidence type="ECO:0000313" key="3">
    <source>
        <dbReference type="Proteomes" id="UP001204142"/>
    </source>
</evidence>
<gene>
    <name evidence="2" type="ORF">NQT62_07875</name>
</gene>
<dbReference type="Pfam" id="PF02589">
    <property type="entry name" value="LUD_dom"/>
    <property type="match status" value="1"/>
</dbReference>
<proteinExistence type="predicted"/>
<sequence>MTHSADEFDTSAAREAIFKRTRALQGRPDTRKPHEAQLAREYMEQHRRGPQPSPVEDVVALFVEKSKAMLCSVDRVATLEEAVQSCRDYLAHQGLVAQGEAVVWPSLKHLNWQALGMPVRWGAPTGDDRVGISGTAFAVAETGTLVLASSPETPASTHLLPETHIALVHEHQIAHTLEDVFARMRAQGMAMPRALNCVSGPSRTADIEQTIVLGAHGPYRVHLVVIKEA</sequence>
<dbReference type="RefSeq" id="WP_256764113.1">
    <property type="nucleotide sequence ID" value="NZ_JANIGO010000002.1"/>
</dbReference>
<protein>
    <submittedName>
        <fullName evidence="2">Lactate utilization protein</fullName>
    </submittedName>
</protein>
<keyword evidence="3" id="KW-1185">Reference proteome</keyword>
<evidence type="ECO:0000259" key="1">
    <source>
        <dbReference type="Pfam" id="PF02589"/>
    </source>
</evidence>
<organism evidence="2 3">
    <name type="scientific">Limnobacter humi</name>
    <dbReference type="NCBI Taxonomy" id="1778671"/>
    <lineage>
        <taxon>Bacteria</taxon>
        <taxon>Pseudomonadati</taxon>
        <taxon>Pseudomonadota</taxon>
        <taxon>Betaproteobacteria</taxon>
        <taxon>Burkholderiales</taxon>
        <taxon>Burkholderiaceae</taxon>
        <taxon>Limnobacter</taxon>
    </lineage>
</organism>
<dbReference type="PANTHER" id="PTHR43682">
    <property type="entry name" value="LACTATE UTILIZATION PROTEIN C"/>
    <property type="match status" value="1"/>
</dbReference>
<dbReference type="EMBL" id="JANIGO010000002">
    <property type="protein sequence ID" value="MCQ8896350.1"/>
    <property type="molecule type" value="Genomic_DNA"/>
</dbReference>
<comment type="caution">
    <text evidence="2">The sequence shown here is derived from an EMBL/GenBank/DDBJ whole genome shotgun (WGS) entry which is preliminary data.</text>
</comment>
<reference evidence="2 3" key="1">
    <citation type="submission" date="2022-07" db="EMBL/GenBank/DDBJ databases">
        <authorList>
            <person name="Xamxidin M."/>
            <person name="Wu M."/>
        </authorList>
    </citation>
    <scope>NUCLEOTIDE SEQUENCE [LARGE SCALE GENOMIC DNA]</scope>
    <source>
        <strain evidence="2 3">NBRC 111650</strain>
    </source>
</reference>
<dbReference type="SUPFAM" id="SSF100950">
    <property type="entry name" value="NagB/RpiA/CoA transferase-like"/>
    <property type="match status" value="1"/>
</dbReference>
<dbReference type="InterPro" id="IPR024185">
    <property type="entry name" value="FTHF_cligase-like_sf"/>
</dbReference>
<dbReference type="Proteomes" id="UP001204142">
    <property type="component" value="Unassembled WGS sequence"/>
</dbReference>
<name>A0ABT1WFQ4_9BURK</name>
<dbReference type="PANTHER" id="PTHR43682:SF1">
    <property type="entry name" value="LACTATE UTILIZATION PROTEIN C"/>
    <property type="match status" value="1"/>
</dbReference>
<feature type="domain" description="LUD" evidence="1">
    <location>
        <begin position="130"/>
        <end position="226"/>
    </location>
</feature>
<evidence type="ECO:0000313" key="2">
    <source>
        <dbReference type="EMBL" id="MCQ8896350.1"/>
    </source>
</evidence>
<dbReference type="InterPro" id="IPR003741">
    <property type="entry name" value="LUD_dom"/>
</dbReference>
<accession>A0ABT1WFQ4</accession>
<dbReference type="Gene3D" id="3.40.50.10420">
    <property type="entry name" value="NagB/RpiA/CoA transferase-like"/>
    <property type="match status" value="1"/>
</dbReference>
<dbReference type="InterPro" id="IPR037171">
    <property type="entry name" value="NagB/RpiA_transferase-like"/>
</dbReference>